<dbReference type="EMBL" id="CP045571">
    <property type="protein sequence ID" value="QFX96834.1"/>
    <property type="molecule type" value="Genomic_DNA"/>
</dbReference>
<dbReference type="Proteomes" id="UP000363590">
    <property type="component" value="Chromosome"/>
</dbReference>
<evidence type="ECO:0000313" key="1">
    <source>
        <dbReference type="EMBL" id="QFX96834.1"/>
    </source>
</evidence>
<organism evidence="1 2">
    <name type="scientific">Acidithiobacillus thiooxidans ATCC 19377</name>
    <dbReference type="NCBI Taxonomy" id="637390"/>
    <lineage>
        <taxon>Bacteria</taxon>
        <taxon>Pseudomonadati</taxon>
        <taxon>Pseudomonadota</taxon>
        <taxon>Acidithiobacillia</taxon>
        <taxon>Acidithiobacillales</taxon>
        <taxon>Acidithiobacillaceae</taxon>
        <taxon>Acidithiobacillus</taxon>
    </lineage>
</organism>
<proteinExistence type="predicted"/>
<accession>A0A5P9XTD7</accession>
<reference evidence="1 2" key="1">
    <citation type="submission" date="2019-10" db="EMBL/GenBank/DDBJ databases">
        <authorList>
            <person name="Wang R."/>
        </authorList>
    </citation>
    <scope>NUCLEOTIDE SEQUENCE [LARGE SCALE GENOMIC DNA]</scope>
    <source>
        <strain evidence="1 2">ATCC 19377</strain>
    </source>
</reference>
<sequence>MRRRRLGLSATKLKIDIGWTESAPFFDADKVPASTIEAIGSDMTDLTPEQYRHRVPKKPTI</sequence>
<name>A0A5P9XTD7_ACITH</name>
<protein>
    <submittedName>
        <fullName evidence="1">Uncharacterized protein</fullName>
    </submittedName>
</protein>
<evidence type="ECO:0000313" key="2">
    <source>
        <dbReference type="Proteomes" id="UP000363590"/>
    </source>
</evidence>
<dbReference type="KEGG" id="atx:GCD22_02673"/>
<dbReference type="AlphaFoldDB" id="A0A5P9XTD7"/>
<gene>
    <name evidence="1" type="ORF">GCD22_02673</name>
</gene>